<name>A0ABT0DEP4_9HYPH</name>
<evidence type="ECO:0000313" key="3">
    <source>
        <dbReference type="Proteomes" id="UP001203284"/>
    </source>
</evidence>
<protein>
    <submittedName>
        <fullName evidence="2">Uncharacterized protein</fullName>
    </submittedName>
</protein>
<evidence type="ECO:0000313" key="2">
    <source>
        <dbReference type="EMBL" id="MCK0198431.1"/>
    </source>
</evidence>
<feature type="signal peptide" evidence="1">
    <location>
        <begin position="1"/>
        <end position="29"/>
    </location>
</feature>
<keyword evidence="3" id="KW-1185">Reference proteome</keyword>
<accession>A0ABT0DEP4</accession>
<organism evidence="2 3">
    <name type="scientific">Ancylobacter crimeensis</name>
    <dbReference type="NCBI Taxonomy" id="2579147"/>
    <lineage>
        <taxon>Bacteria</taxon>
        <taxon>Pseudomonadati</taxon>
        <taxon>Pseudomonadota</taxon>
        <taxon>Alphaproteobacteria</taxon>
        <taxon>Hyphomicrobiales</taxon>
        <taxon>Xanthobacteraceae</taxon>
        <taxon>Ancylobacter</taxon>
    </lineage>
</organism>
<feature type="chain" id="PRO_5047292871" evidence="1">
    <location>
        <begin position="30"/>
        <end position="96"/>
    </location>
</feature>
<keyword evidence="1" id="KW-0732">Signal</keyword>
<comment type="caution">
    <text evidence="2">The sequence shown here is derived from an EMBL/GenBank/DDBJ whole genome shotgun (WGS) entry which is preliminary data.</text>
</comment>
<reference evidence="2 3" key="1">
    <citation type="submission" date="2022-04" db="EMBL/GenBank/DDBJ databases">
        <authorList>
            <person name="Grouzdev D.S."/>
            <person name="Pantiukh K.S."/>
            <person name="Krutkina M.S."/>
        </authorList>
    </citation>
    <scope>NUCLEOTIDE SEQUENCE [LARGE SCALE GENOMIC DNA]</scope>
    <source>
        <strain evidence="2 3">6x-1</strain>
    </source>
</reference>
<proteinExistence type="predicted"/>
<dbReference type="EMBL" id="JALKCH010000011">
    <property type="protein sequence ID" value="MCK0198431.1"/>
    <property type="molecule type" value="Genomic_DNA"/>
</dbReference>
<sequence>MRFVRFAPAIAATVSAVFLSGLIAAPALAQDSPTRIIIRKAPERSFLDPGTVIRPGTGRYNNYVTASTPRVPTYGGDGGITGSRFPLPQAYELPGF</sequence>
<dbReference type="Proteomes" id="UP001203284">
    <property type="component" value="Unassembled WGS sequence"/>
</dbReference>
<dbReference type="RefSeq" id="WP_247030329.1">
    <property type="nucleotide sequence ID" value="NZ_JALKCH010000011.1"/>
</dbReference>
<evidence type="ECO:0000256" key="1">
    <source>
        <dbReference type="SAM" id="SignalP"/>
    </source>
</evidence>
<gene>
    <name evidence="2" type="ORF">MWN34_16075</name>
</gene>